<gene>
    <name evidence="1" type="ORF">L3Q82_003021</name>
</gene>
<comment type="caution">
    <text evidence="1">The sequence shown here is derived from an EMBL/GenBank/DDBJ whole genome shotgun (WGS) entry which is preliminary data.</text>
</comment>
<evidence type="ECO:0000313" key="1">
    <source>
        <dbReference type="EMBL" id="KAI3358000.1"/>
    </source>
</evidence>
<dbReference type="EMBL" id="CM041548">
    <property type="protein sequence ID" value="KAI3358000.1"/>
    <property type="molecule type" value="Genomic_DNA"/>
</dbReference>
<organism evidence="1 2">
    <name type="scientific">Scortum barcoo</name>
    <name type="common">barcoo grunter</name>
    <dbReference type="NCBI Taxonomy" id="214431"/>
    <lineage>
        <taxon>Eukaryota</taxon>
        <taxon>Metazoa</taxon>
        <taxon>Chordata</taxon>
        <taxon>Craniata</taxon>
        <taxon>Vertebrata</taxon>
        <taxon>Euteleostomi</taxon>
        <taxon>Actinopterygii</taxon>
        <taxon>Neopterygii</taxon>
        <taxon>Teleostei</taxon>
        <taxon>Neoteleostei</taxon>
        <taxon>Acanthomorphata</taxon>
        <taxon>Eupercaria</taxon>
        <taxon>Centrarchiformes</taxon>
        <taxon>Terapontoidei</taxon>
        <taxon>Terapontidae</taxon>
        <taxon>Scortum</taxon>
    </lineage>
</organism>
<reference evidence="1" key="1">
    <citation type="submission" date="2022-04" db="EMBL/GenBank/DDBJ databases">
        <title>Jade perch genome.</title>
        <authorList>
            <person name="Chao B."/>
        </authorList>
    </citation>
    <scope>NUCLEOTIDE SEQUENCE</scope>
    <source>
        <strain evidence="1">CB-2022</strain>
    </source>
</reference>
<accession>A0ACB8VRA6</accession>
<evidence type="ECO:0000313" key="2">
    <source>
        <dbReference type="Proteomes" id="UP000831701"/>
    </source>
</evidence>
<keyword evidence="2" id="KW-1185">Reference proteome</keyword>
<proteinExistence type="predicted"/>
<sequence length="1819" mass="204090">MDPRVAWIQPEQKGPANALWMHVWETSQQQQQLHNQNHNQCGSYGALDVLKNVASSSRSGGLSSGHHGITNGTAGSFTAADSAAEPGEGRAQKTGSVLSSSSSSSSQGSGPDSPPSSSCPLERTMGGNVTGNKNVGGANLLFGVSDSTDNNVNLHLQHQHRHHLQEHPAFSLQQLCVKRHQAQPPAPLTLNHSHHPGRRKSDNKASTYGMNYLLSNCTNGNYSSTWTPWKTRRYSPGVLGLHEEVMDFYNFMSPRPEEAAMRKEVVNRIEMIIKELWPTADVQIFGSFSTGLYLPTSDIDLVVFGKWERPPLQELEQALRKHNVAEPFSIKVLDKATVPIIKLTDQETEVKVDISFNVETGVKAASFIKDYVKKYPVLPYLIFVLKQFLLQRDLNEVFTGGISSYSLILMVISFLQLHPRIDARNPNENLGVLLIEFFELYGRHFNYLKTGIRIKNGGAYIAKEEIMKAMTNGYRPSMLCIEDPLLPGNDVGRGSYGAMHVKQVLDYAYTVLSHAVSPLARSYPNKDSESTLGRIIRLTQEVIDYREWIIKKWGGRDLARTDNRASPPKESASEQEPCMLGGGVGSEEQQRDSVSPHSADSPMSISSPQQHSSASSVSSLSGSDNDSDSALPCPVPPPALPPYPHFAHLSLALPPGLNMGKPGMGGPHLLMPPGSQGRVSLPGGLAMHSIPGRQNGAKFNVKGFHNPPLVNNPALANRGHTHAHTHTQYHRNTWRRRKRDSLPVYIDVTRPLLNKSEQTFLNKEDKEEVEEEDEPKHSLLCARVLASKKAGPSPPERKLPMWQEALWTRGRYLLEKSDGGEGAEGPESLGDGFPGFQGDVCVEGEKPQDWLYESYYRMSQQHPLIVFLLLIVMGTCLALLAVFFASGLALFLFLSIFILVCIESVFKRMLRLFSLLIWACLVTMGYLFMFSGGILSPWDQVSFFLFIVFVVYTMLPFSMRGAIIASAITCFSHTVTLSICLASTVTELEPLIWQILANVIIFTCGNLAGAYHKHLMDLALRQTYQDTCNCIKSPIKLEFEKHQQERLLLSLLPAHIARVMKAEIIQRLQGPNFGRTESTNNFHNLYVQRHTNVSILYADIVGFTRLASDCSPGELVHMLNELFGKFDQIAKENECMRIKILGDCYYCVSGLPESLPHHARNCVKMGLDMCEAIKRVHISSVTLEHLKGSYKVEPGDGQGRDSYLKEHGVVTFLVINPKTERHSPLLGLRSRPSLDGGKMRASVRMTRYLESWGAAKPFANLHHRDSMTTDNGKINTTDVPMGQYHFQRRERSKSQRRRFEEELNERMIRTIDGINSQKQWLKSEDIQRISLFFHNKALEKEQGRKGSFCSLTWFPTSSRIIVTNNPWLRLVLTMTTTALILVMAVFNMVILGRKVQLLRQCSRDYCCSYPCSNPNPNHLNKFFVEDPGGSTEDITTTTPPFNRTNDSLLDYQEENTEENKFYLPYFIYCCILGLVSCSVFLRINYELKMVVMLVALVIYNIIILQTHAFLLDGFSEALYPTDTLDRPGVLKDLKTMGSVSLFIFFITLLVLARQNEYYCRLDFLWRDKFKRECEEIETMENLNRVLLENVLPAHVAEHFLGRNWKNEDLYHQSYESVCVMFASIPDFKEFYTESDVNKEGLECLRLLNEIIADFDELLSKPKFSGVEKIKTIGSTYMAATGLNVTPGPENMTDSTCTLAPWSEFAFALVGKLDVINKHSFNDFKLRIGINHGPVIAGVIGAQKPQYDIWGNSVNVASRMETTGVLGKIQVTEETSRILSTLGYMCSCRGIINVKGKGELKTYFVHTEMTRSLSQGTVMP</sequence>
<name>A0ACB8VRA6_9TELE</name>
<dbReference type="Proteomes" id="UP000831701">
    <property type="component" value="Chromosome 18"/>
</dbReference>
<protein>
    <submittedName>
        <fullName evidence="1">Uncharacterized protein</fullName>
    </submittedName>
</protein>